<keyword evidence="3" id="KW-1185">Reference proteome</keyword>
<gene>
    <name evidence="2" type="ORF">DdX_19648</name>
</gene>
<accession>A0AAD4MIM4</accession>
<proteinExistence type="predicted"/>
<feature type="coiled-coil region" evidence="1">
    <location>
        <begin position="373"/>
        <end position="428"/>
    </location>
</feature>
<dbReference type="AlphaFoldDB" id="A0AAD4MIM4"/>
<protein>
    <submittedName>
        <fullName evidence="2">Uncharacterized protein</fullName>
    </submittedName>
</protein>
<dbReference type="EMBL" id="JAKKPZ010000416">
    <property type="protein sequence ID" value="KAI1695312.1"/>
    <property type="molecule type" value="Genomic_DNA"/>
</dbReference>
<sequence length="488" mass="56933">MNHCINSEISVVEEDFPGEQIPIHGASHEPRRLRNPCAKHIKFCSNLQVKLSKCRLDLLTSQEQSKDLAETNKDLRTKLEISEEKAQQLMDETTDMKMNNGLVTEFNANLEEMTVEILKKENQKIRTELVKYETDFALESKRHTEYVQWLRSENNKLTKELENSKKQSQENLVRNEQKLKEVQQEQLKSRIKDLELSVDIREDEHSKYQQQANALITNLKATISSLESGNRIVKSKLELSERALSETQPKLQETDELLKKVSELEASLKDRDATLNILIDKLAESTAELQKEETYGRYLASQLEKCSQELTTVRKCLKDTQRLLERERAHRKKRQLTKVQQRLKDTQRLFEVERARYKAQLALQSPRGESSQINELLRETSKLRDLLENSQNHAKELEKKATYTEIELKKLKIKKVLAEKRILVLKKQNANLAANLGKCKGNKVKFMVTLHSFTVIEKKLNEEEKIENYWSEFRKKSKKLVRVHPGTT</sequence>
<organism evidence="2 3">
    <name type="scientific">Ditylenchus destructor</name>
    <dbReference type="NCBI Taxonomy" id="166010"/>
    <lineage>
        <taxon>Eukaryota</taxon>
        <taxon>Metazoa</taxon>
        <taxon>Ecdysozoa</taxon>
        <taxon>Nematoda</taxon>
        <taxon>Chromadorea</taxon>
        <taxon>Rhabditida</taxon>
        <taxon>Tylenchina</taxon>
        <taxon>Tylenchomorpha</taxon>
        <taxon>Sphaerularioidea</taxon>
        <taxon>Anguinidae</taxon>
        <taxon>Anguininae</taxon>
        <taxon>Ditylenchus</taxon>
    </lineage>
</organism>
<feature type="coiled-coil region" evidence="1">
    <location>
        <begin position="65"/>
        <end position="211"/>
    </location>
</feature>
<dbReference type="Proteomes" id="UP001201812">
    <property type="component" value="Unassembled WGS sequence"/>
</dbReference>
<name>A0AAD4MIM4_9BILA</name>
<reference evidence="2" key="1">
    <citation type="submission" date="2022-01" db="EMBL/GenBank/DDBJ databases">
        <title>Genome Sequence Resource for Two Populations of Ditylenchus destructor, the Migratory Endoparasitic Phytonematode.</title>
        <authorList>
            <person name="Zhang H."/>
            <person name="Lin R."/>
            <person name="Xie B."/>
        </authorList>
    </citation>
    <scope>NUCLEOTIDE SEQUENCE</scope>
    <source>
        <strain evidence="2">BazhouSP</strain>
    </source>
</reference>
<evidence type="ECO:0000313" key="2">
    <source>
        <dbReference type="EMBL" id="KAI1695312.1"/>
    </source>
</evidence>
<keyword evidence="1" id="KW-0175">Coiled coil</keyword>
<evidence type="ECO:0000313" key="3">
    <source>
        <dbReference type="Proteomes" id="UP001201812"/>
    </source>
</evidence>
<evidence type="ECO:0000256" key="1">
    <source>
        <dbReference type="SAM" id="Coils"/>
    </source>
</evidence>
<comment type="caution">
    <text evidence="2">The sequence shown here is derived from an EMBL/GenBank/DDBJ whole genome shotgun (WGS) entry which is preliminary data.</text>
</comment>